<evidence type="ECO:0000256" key="1">
    <source>
        <dbReference type="SAM" id="MobiDB-lite"/>
    </source>
</evidence>
<dbReference type="AlphaFoldDB" id="A0A9W7XAP2"/>
<evidence type="ECO:0000313" key="4">
    <source>
        <dbReference type="Proteomes" id="UP001164776"/>
    </source>
</evidence>
<keyword evidence="2" id="KW-1133">Transmembrane helix</keyword>
<feature type="compositionally biased region" description="Basic and acidic residues" evidence="1">
    <location>
        <begin position="87"/>
        <end position="105"/>
    </location>
</feature>
<dbReference type="EMBL" id="MU629698">
    <property type="protein sequence ID" value="KAJ1255471.1"/>
    <property type="molecule type" value="Genomic_DNA"/>
</dbReference>
<feature type="transmembrane region" description="Helical" evidence="2">
    <location>
        <begin position="56"/>
        <end position="75"/>
    </location>
</feature>
<keyword evidence="2" id="KW-0812">Transmembrane</keyword>
<reference evidence="3 4" key="1">
    <citation type="submission" date="2022-10" db="EMBL/GenBank/DDBJ databases">
        <title>WGS assembly of Paspalum vaginatum 540-79.</title>
        <authorList>
            <person name="Sun G."/>
            <person name="Wase N."/>
            <person name="Shu S."/>
            <person name="Jenkins J."/>
            <person name="Zhou B."/>
            <person name="Torres-Rodriguez J."/>
            <person name="Chen C."/>
            <person name="Sandor L."/>
            <person name="Plott C."/>
            <person name="Yoshinga Y."/>
            <person name="Daum C."/>
            <person name="Qi P."/>
            <person name="Barry K."/>
            <person name="Lipzen A."/>
            <person name="Berry L."/>
            <person name="Pedersen C."/>
            <person name="Gottilla T."/>
            <person name="Foltz A."/>
            <person name="Yu H."/>
            <person name="O'Malley R."/>
            <person name="Zhang C."/>
            <person name="Devos K."/>
            <person name="Sigmon B."/>
            <person name="Yu B."/>
            <person name="Obata T."/>
            <person name="Schmutz J."/>
            <person name="Schnable J."/>
        </authorList>
    </citation>
    <scope>NUCLEOTIDE SEQUENCE [LARGE SCALE GENOMIC DNA]</scope>
    <source>
        <strain evidence="4">cv. 540-79</strain>
    </source>
</reference>
<feature type="compositionally biased region" description="Polar residues" evidence="1">
    <location>
        <begin position="114"/>
        <end position="125"/>
    </location>
</feature>
<comment type="caution">
    <text evidence="3">The sequence shown here is derived from an EMBL/GenBank/DDBJ whole genome shotgun (WGS) entry which is preliminary data.</text>
</comment>
<evidence type="ECO:0000313" key="3">
    <source>
        <dbReference type="EMBL" id="KAJ1255471.1"/>
    </source>
</evidence>
<feature type="region of interest" description="Disordered" evidence="1">
    <location>
        <begin position="77"/>
        <end position="125"/>
    </location>
</feature>
<evidence type="ECO:0000256" key="2">
    <source>
        <dbReference type="SAM" id="Phobius"/>
    </source>
</evidence>
<feature type="region of interest" description="Disordered" evidence="1">
    <location>
        <begin position="29"/>
        <end position="51"/>
    </location>
</feature>
<protein>
    <submittedName>
        <fullName evidence="3">Uncharacterized protein</fullName>
    </submittedName>
</protein>
<sequence length="125" mass="13755">MRKGQAHINKNTNDEGYMHLHIHTASCLPNPGQTRRRSHHGCSQENVKNRDTGPTWLGASLLLLVLVLSITPVYSRQGLTSTNPRHKGSEFSAWHKDVIKPERMTDLAPPAPKANSNVPSGPSFG</sequence>
<gene>
    <name evidence="3" type="ORF">BS78_K214900</name>
</gene>
<dbReference type="Proteomes" id="UP001164776">
    <property type="component" value="Unassembled WGS sequence"/>
</dbReference>
<keyword evidence="2" id="KW-0472">Membrane</keyword>
<accession>A0A9W7XAP2</accession>
<dbReference type="OrthoDB" id="670669at2759"/>
<organism evidence="3 4">
    <name type="scientific">Paspalum vaginatum</name>
    <name type="common">seashore paspalum</name>
    <dbReference type="NCBI Taxonomy" id="158149"/>
    <lineage>
        <taxon>Eukaryota</taxon>
        <taxon>Viridiplantae</taxon>
        <taxon>Streptophyta</taxon>
        <taxon>Embryophyta</taxon>
        <taxon>Tracheophyta</taxon>
        <taxon>Spermatophyta</taxon>
        <taxon>Magnoliopsida</taxon>
        <taxon>Liliopsida</taxon>
        <taxon>Poales</taxon>
        <taxon>Poaceae</taxon>
        <taxon>PACMAD clade</taxon>
        <taxon>Panicoideae</taxon>
        <taxon>Andropogonodae</taxon>
        <taxon>Paspaleae</taxon>
        <taxon>Paspalinae</taxon>
        <taxon>Paspalum</taxon>
    </lineage>
</organism>
<proteinExistence type="predicted"/>
<name>A0A9W7XAP2_9POAL</name>
<keyword evidence="4" id="KW-1185">Reference proteome</keyword>